<feature type="domain" description="Peptidase S54 rhomboid" evidence="8">
    <location>
        <begin position="97"/>
        <end position="242"/>
    </location>
</feature>
<feature type="transmembrane region" description="Helical" evidence="7">
    <location>
        <begin position="226"/>
        <end position="245"/>
    </location>
</feature>
<evidence type="ECO:0000256" key="2">
    <source>
        <dbReference type="ARBA" id="ARBA00022475"/>
    </source>
</evidence>
<comment type="caution">
    <text evidence="9">The sequence shown here is derived from an EMBL/GenBank/DDBJ whole genome shotgun (WGS) entry which is preliminary data.</text>
</comment>
<dbReference type="Proteomes" id="UP000295122">
    <property type="component" value="Unassembled WGS sequence"/>
</dbReference>
<evidence type="ECO:0000256" key="1">
    <source>
        <dbReference type="ARBA" id="ARBA00004141"/>
    </source>
</evidence>
<dbReference type="InterPro" id="IPR035952">
    <property type="entry name" value="Rhomboid-like_sf"/>
</dbReference>
<feature type="transmembrane region" description="Helical" evidence="7">
    <location>
        <begin position="195"/>
        <end position="220"/>
    </location>
</feature>
<dbReference type="PANTHER" id="PTHR43066:SF26">
    <property type="entry name" value="RHOMBOID PROTEASE GLPG"/>
    <property type="match status" value="1"/>
</dbReference>
<evidence type="ECO:0000256" key="6">
    <source>
        <dbReference type="ARBA" id="ARBA00023136"/>
    </source>
</evidence>
<evidence type="ECO:0000256" key="3">
    <source>
        <dbReference type="ARBA" id="ARBA00022519"/>
    </source>
</evidence>
<dbReference type="SUPFAM" id="SSF144091">
    <property type="entry name" value="Rhomboid-like"/>
    <property type="match status" value="1"/>
</dbReference>
<keyword evidence="3" id="KW-0997">Cell inner membrane</keyword>
<dbReference type="PANTHER" id="PTHR43066">
    <property type="entry name" value="RHOMBOID-RELATED PROTEIN"/>
    <property type="match status" value="1"/>
</dbReference>
<accession>A0A4V3DYR7</accession>
<evidence type="ECO:0000256" key="7">
    <source>
        <dbReference type="SAM" id="Phobius"/>
    </source>
</evidence>
<keyword evidence="10" id="KW-1185">Reference proteome</keyword>
<evidence type="ECO:0000256" key="4">
    <source>
        <dbReference type="ARBA" id="ARBA00022692"/>
    </source>
</evidence>
<feature type="transmembrane region" description="Helical" evidence="7">
    <location>
        <begin position="105"/>
        <end position="126"/>
    </location>
</feature>
<dbReference type="InterPro" id="IPR022764">
    <property type="entry name" value="Peptidase_S54_rhomboid_dom"/>
</dbReference>
<organism evidence="9 10">
    <name type="scientific">Enterovirga rhinocerotis</name>
    <dbReference type="NCBI Taxonomy" id="1339210"/>
    <lineage>
        <taxon>Bacteria</taxon>
        <taxon>Pseudomonadati</taxon>
        <taxon>Pseudomonadota</taxon>
        <taxon>Alphaproteobacteria</taxon>
        <taxon>Hyphomicrobiales</taxon>
        <taxon>Methylobacteriaceae</taxon>
        <taxon>Enterovirga</taxon>
    </lineage>
</organism>
<dbReference type="Pfam" id="PF01694">
    <property type="entry name" value="Rhomboid"/>
    <property type="match status" value="1"/>
</dbReference>
<dbReference type="GO" id="GO:0016020">
    <property type="term" value="C:membrane"/>
    <property type="evidence" value="ECO:0007669"/>
    <property type="project" value="UniProtKB-SubCell"/>
</dbReference>
<evidence type="ECO:0000313" key="9">
    <source>
        <dbReference type="EMBL" id="TDR93729.1"/>
    </source>
</evidence>
<feature type="transmembrane region" description="Helical" evidence="7">
    <location>
        <begin position="138"/>
        <end position="156"/>
    </location>
</feature>
<gene>
    <name evidence="9" type="ORF">EV668_0994</name>
</gene>
<dbReference type="OrthoDB" id="9797190at2"/>
<sequence length="258" mass="27205">MHVPIVTRREPAINIPAFLVAWIGLLVVIHAVRTLVLSDDTDLRLLLETAFIPAPWSVASGYASGEAVIHAAAAAQGGAPAELRIALARYFAAETPRLWSPLSYAFLHGSWTHLGLNCLWLVAFGTSVVRRAGTSRSVILGVAAALGGALAQWLSSPLGTEIVIGASASVSGFMAAAATFMYARPGDGRWAFLANRGALIFIGVWLVANLIFGFIAVPLGMSDGDVAWQAHIGGLVVGLLLFPLLDPFHREPSRAFGS</sequence>
<comment type="subcellular location">
    <subcellularLocation>
        <location evidence="1">Membrane</location>
        <topology evidence="1">Multi-pass membrane protein</topology>
    </subcellularLocation>
</comment>
<name>A0A4V3DYR7_9HYPH</name>
<dbReference type="EMBL" id="SNZR01000011">
    <property type="protein sequence ID" value="TDR93729.1"/>
    <property type="molecule type" value="Genomic_DNA"/>
</dbReference>
<feature type="transmembrane region" description="Helical" evidence="7">
    <location>
        <begin position="162"/>
        <end position="183"/>
    </location>
</feature>
<dbReference type="GO" id="GO:0004252">
    <property type="term" value="F:serine-type endopeptidase activity"/>
    <property type="evidence" value="ECO:0007669"/>
    <property type="project" value="InterPro"/>
</dbReference>
<reference evidence="9 10" key="1">
    <citation type="submission" date="2019-03" db="EMBL/GenBank/DDBJ databases">
        <title>Genomic Encyclopedia of Type Strains, Phase IV (KMG-IV): sequencing the most valuable type-strain genomes for metagenomic binning, comparative biology and taxonomic classification.</title>
        <authorList>
            <person name="Goeker M."/>
        </authorList>
    </citation>
    <scope>NUCLEOTIDE SEQUENCE [LARGE SCALE GENOMIC DNA]</scope>
    <source>
        <strain evidence="9 10">DSM 25903</strain>
    </source>
</reference>
<proteinExistence type="predicted"/>
<evidence type="ECO:0000259" key="8">
    <source>
        <dbReference type="Pfam" id="PF01694"/>
    </source>
</evidence>
<keyword evidence="4 7" id="KW-0812">Transmembrane</keyword>
<evidence type="ECO:0000313" key="10">
    <source>
        <dbReference type="Proteomes" id="UP000295122"/>
    </source>
</evidence>
<dbReference type="AlphaFoldDB" id="A0A4V3DYR7"/>
<evidence type="ECO:0000256" key="5">
    <source>
        <dbReference type="ARBA" id="ARBA00022989"/>
    </source>
</evidence>
<keyword evidence="6 7" id="KW-0472">Membrane</keyword>
<dbReference type="Gene3D" id="1.20.1540.10">
    <property type="entry name" value="Rhomboid-like"/>
    <property type="match status" value="1"/>
</dbReference>
<keyword evidence="5 7" id="KW-1133">Transmembrane helix</keyword>
<keyword evidence="2" id="KW-1003">Cell membrane</keyword>
<feature type="transmembrane region" description="Helical" evidence="7">
    <location>
        <begin position="12"/>
        <end position="32"/>
    </location>
</feature>
<protein>
    <submittedName>
        <fullName evidence="9">Rhomboid family protein</fullName>
    </submittedName>
</protein>